<comment type="cofactor">
    <cofactor evidence="2">
        <name>Ca(2+)</name>
        <dbReference type="ChEBI" id="CHEBI:29108"/>
    </cofactor>
</comment>
<comment type="similarity">
    <text evidence="4 12">Belongs to the glycosyl hydrolase 13 family.</text>
</comment>
<evidence type="ECO:0000256" key="1">
    <source>
        <dbReference type="ARBA" id="ARBA00000548"/>
    </source>
</evidence>
<dbReference type="InterPro" id="IPR006047">
    <property type="entry name" value="GH13_cat_dom"/>
</dbReference>
<dbReference type="InterPro" id="IPR013780">
    <property type="entry name" value="Glyco_hydro_b"/>
</dbReference>
<reference evidence="16" key="1">
    <citation type="submission" date="2025-08" db="UniProtKB">
        <authorList>
            <consortium name="RefSeq"/>
        </authorList>
    </citation>
    <scope>IDENTIFICATION</scope>
</reference>
<dbReference type="SMART" id="SM00632">
    <property type="entry name" value="Aamy_C"/>
    <property type="match status" value="1"/>
</dbReference>
<evidence type="ECO:0000256" key="5">
    <source>
        <dbReference type="ARBA" id="ARBA00012595"/>
    </source>
</evidence>
<feature type="domain" description="Glycosyl hydrolase family 13 catalytic" evidence="14">
    <location>
        <begin position="4"/>
        <end position="331"/>
    </location>
</feature>
<evidence type="ECO:0000256" key="10">
    <source>
        <dbReference type="ARBA" id="ARBA00023277"/>
    </source>
</evidence>
<organism evidence="15 16">
    <name type="scientific">Aplysia californica</name>
    <name type="common">California sea hare</name>
    <dbReference type="NCBI Taxonomy" id="6500"/>
    <lineage>
        <taxon>Eukaryota</taxon>
        <taxon>Metazoa</taxon>
        <taxon>Spiralia</taxon>
        <taxon>Lophotrochozoa</taxon>
        <taxon>Mollusca</taxon>
        <taxon>Gastropoda</taxon>
        <taxon>Heterobranchia</taxon>
        <taxon>Euthyneura</taxon>
        <taxon>Tectipleura</taxon>
        <taxon>Aplysiida</taxon>
        <taxon>Aplysioidea</taxon>
        <taxon>Aplysiidae</taxon>
        <taxon>Aplysia</taxon>
    </lineage>
</organism>
<evidence type="ECO:0000259" key="13">
    <source>
        <dbReference type="SMART" id="SM00632"/>
    </source>
</evidence>
<evidence type="ECO:0000313" key="15">
    <source>
        <dbReference type="Proteomes" id="UP000694888"/>
    </source>
</evidence>
<gene>
    <name evidence="16" type="primary">LOC101860106</name>
</gene>
<dbReference type="InterPro" id="IPR017853">
    <property type="entry name" value="GH"/>
</dbReference>
<keyword evidence="7" id="KW-0378">Hydrolase</keyword>
<evidence type="ECO:0000256" key="11">
    <source>
        <dbReference type="ARBA" id="ARBA00023295"/>
    </source>
</evidence>
<evidence type="ECO:0000256" key="7">
    <source>
        <dbReference type="ARBA" id="ARBA00022801"/>
    </source>
</evidence>
<evidence type="ECO:0000256" key="4">
    <source>
        <dbReference type="ARBA" id="ARBA00008061"/>
    </source>
</evidence>
<evidence type="ECO:0000259" key="14">
    <source>
        <dbReference type="SMART" id="SM00642"/>
    </source>
</evidence>
<evidence type="ECO:0000256" key="12">
    <source>
        <dbReference type="RuleBase" id="RU003615"/>
    </source>
</evidence>
<keyword evidence="6" id="KW-0479">Metal-binding</keyword>
<dbReference type="SUPFAM" id="SSF51011">
    <property type="entry name" value="Glycosyl hydrolase domain"/>
    <property type="match status" value="1"/>
</dbReference>
<dbReference type="PRINTS" id="PR00110">
    <property type="entry name" value="ALPHAAMYLASE"/>
</dbReference>
<evidence type="ECO:0000313" key="16">
    <source>
        <dbReference type="RefSeq" id="XP_035826325.1"/>
    </source>
</evidence>
<dbReference type="SUPFAM" id="SSF51445">
    <property type="entry name" value="(Trans)glycosidases"/>
    <property type="match status" value="1"/>
</dbReference>
<keyword evidence="11" id="KW-0326">Glycosidase</keyword>
<comment type="catalytic activity">
    <reaction evidence="1">
        <text>Endohydrolysis of (1-&gt;4)-alpha-D-glucosidic linkages in polysaccharides containing three or more (1-&gt;4)-alpha-linked D-glucose units.</text>
        <dbReference type="EC" id="3.2.1.1"/>
    </reaction>
</comment>
<dbReference type="Proteomes" id="UP000694888">
    <property type="component" value="Unplaced"/>
</dbReference>
<keyword evidence="15" id="KW-1185">Reference proteome</keyword>
<evidence type="ECO:0000256" key="9">
    <source>
        <dbReference type="ARBA" id="ARBA00023214"/>
    </source>
</evidence>
<keyword evidence="9" id="KW-0868">Chloride</keyword>
<dbReference type="SMART" id="SM00642">
    <property type="entry name" value="Aamy"/>
    <property type="match status" value="1"/>
</dbReference>
<name>A0ABM1VV83_APLCA</name>
<dbReference type="EC" id="3.2.1.1" evidence="5"/>
<protein>
    <recommendedName>
        <fullName evidence="5">alpha-amylase</fullName>
        <ecNumber evidence="5">3.2.1.1</ecNumber>
    </recommendedName>
</protein>
<evidence type="ECO:0000256" key="8">
    <source>
        <dbReference type="ARBA" id="ARBA00022837"/>
    </source>
</evidence>
<dbReference type="GeneID" id="101860106"/>
<feature type="domain" description="Alpha-amylase C-terminal" evidence="13">
    <location>
        <begin position="340"/>
        <end position="410"/>
    </location>
</feature>
<keyword evidence="8" id="KW-0106">Calcium</keyword>
<evidence type="ECO:0000256" key="3">
    <source>
        <dbReference type="ARBA" id="ARBA00001923"/>
    </source>
</evidence>
<dbReference type="Gene3D" id="3.20.20.80">
    <property type="entry name" value="Glycosidases"/>
    <property type="match status" value="1"/>
</dbReference>
<comment type="cofactor">
    <cofactor evidence="3">
        <name>chloride</name>
        <dbReference type="ChEBI" id="CHEBI:17996"/>
    </cofactor>
</comment>
<keyword evidence="10" id="KW-0119">Carbohydrate metabolism</keyword>
<proteinExistence type="inferred from homology"/>
<accession>A0ABM1VV83</accession>
<dbReference type="InterPro" id="IPR031319">
    <property type="entry name" value="A-amylase_C"/>
</dbReference>
<dbReference type="RefSeq" id="XP_035826325.1">
    <property type="nucleotide sequence ID" value="XM_035970432.1"/>
</dbReference>
<sequence length="437" mass="49326">MIVWTADVQRPWWERYQVVSYKLVSRSGTEGDFRRMAWTCHRHGLRIYPNVQLKFMAMAASKGVGTGGTRFNADWNTPFPGVPYSNDDFMRMSEAYCDAPWGTNATQMRNCGGRMNLNQSRPDVQDKLAGFLNHLVDLGADGFRVDSASGQWPLLLKAILDKVKDITSGGRPFVILEVPNTIQHAVKPSEYFMIGHVTEFEFAERLGEAIMGDFRTLGSVVNLSLPMVPSDHALIFVDNHDIQRGRQRKGATILTHRDPHTYKLGQAFTLAYNYGMPRVMSSYYFSDNEEGPPHHPYYGILDVIRDVDGHCSNGWVCEHRWPAISAMVRFRNHVCTSEVKNWQVTEDTVAFSRGDRGFLAMGRHKFSRVFQTGLPAGVYCDIISDCKVNVTVNAQGLASVTPYARTVGEGQQDNIVAILNEKLPAWSDFFLHRLFSI</sequence>
<dbReference type="InterPro" id="IPR006046">
    <property type="entry name" value="Alpha_amylase"/>
</dbReference>
<dbReference type="Gene3D" id="2.60.40.1180">
    <property type="entry name" value="Golgi alpha-mannosidase II"/>
    <property type="match status" value="1"/>
</dbReference>
<dbReference type="PANTHER" id="PTHR43447">
    <property type="entry name" value="ALPHA-AMYLASE"/>
    <property type="match status" value="1"/>
</dbReference>
<evidence type="ECO:0000256" key="6">
    <source>
        <dbReference type="ARBA" id="ARBA00022723"/>
    </source>
</evidence>
<evidence type="ECO:0000256" key="2">
    <source>
        <dbReference type="ARBA" id="ARBA00001913"/>
    </source>
</evidence>